<dbReference type="InterPro" id="IPR036117">
    <property type="entry name" value="DhaL_dom_sf"/>
</dbReference>
<dbReference type="NCBIfam" id="TIGR03599">
    <property type="entry name" value="YloV"/>
    <property type="match status" value="1"/>
</dbReference>
<accession>A0A7G8TE48</accession>
<reference evidence="3 4" key="1">
    <citation type="submission" date="2020-08" db="EMBL/GenBank/DDBJ databases">
        <title>The isolate Caproiciproducens sp. 7D4C2 produces n-caproate at mildly acidic conditions from hexoses: genome and rBOX comparison with related strains and chain-elongating bacteria.</title>
        <authorList>
            <person name="Esquivel-Elizondo S."/>
            <person name="Bagci C."/>
            <person name="Temovska M."/>
            <person name="Jeon B.S."/>
            <person name="Bessarab I."/>
            <person name="Williams R.B.H."/>
            <person name="Huson D.H."/>
            <person name="Angenent L.T."/>
        </authorList>
    </citation>
    <scope>NUCLEOTIDE SEQUENCE [LARGE SCALE GENOMIC DNA]</scope>
    <source>
        <strain evidence="3 4">7D4C2</strain>
    </source>
</reference>
<evidence type="ECO:0000259" key="2">
    <source>
        <dbReference type="PROSITE" id="PS51480"/>
    </source>
</evidence>
<dbReference type="Pfam" id="PF13684">
    <property type="entry name" value="FakA-like_C"/>
    <property type="match status" value="1"/>
</dbReference>
<dbReference type="PANTHER" id="PTHR33434">
    <property type="entry name" value="DEGV DOMAIN-CONTAINING PROTEIN DR_1986-RELATED"/>
    <property type="match status" value="1"/>
</dbReference>
<dbReference type="SMART" id="SM01120">
    <property type="entry name" value="Dak2"/>
    <property type="match status" value="1"/>
</dbReference>
<dbReference type="EMBL" id="CP060286">
    <property type="protein sequence ID" value="QNK41889.1"/>
    <property type="molecule type" value="Genomic_DNA"/>
</dbReference>
<protein>
    <submittedName>
        <fullName evidence="3">DAK2 domain-containing protein</fullName>
    </submittedName>
</protein>
<dbReference type="InterPro" id="IPR033470">
    <property type="entry name" value="FakA-like_C"/>
</dbReference>
<dbReference type="SUPFAM" id="SSF101473">
    <property type="entry name" value="DhaL-like"/>
    <property type="match status" value="1"/>
</dbReference>
<dbReference type="InterPro" id="IPR019986">
    <property type="entry name" value="YloV-like"/>
</dbReference>
<dbReference type="PANTHER" id="PTHR33434:SF4">
    <property type="entry name" value="PHOSPHATASE PROTEIN"/>
    <property type="match status" value="1"/>
</dbReference>
<proteinExistence type="predicted"/>
<dbReference type="RefSeq" id="WP_187037226.1">
    <property type="nucleotide sequence ID" value="NZ_CP060286.1"/>
</dbReference>
<dbReference type="AlphaFoldDB" id="A0A7G8TE48"/>
<feature type="domain" description="DhaL" evidence="2">
    <location>
        <begin position="5"/>
        <end position="197"/>
    </location>
</feature>
<dbReference type="Proteomes" id="UP000515909">
    <property type="component" value="Chromosome"/>
</dbReference>
<gene>
    <name evidence="3" type="ORF">HCR03_06540</name>
</gene>
<dbReference type="Pfam" id="PF02734">
    <property type="entry name" value="Dak2"/>
    <property type="match status" value="1"/>
</dbReference>
<dbReference type="SMART" id="SM01121">
    <property type="entry name" value="Dak1_2"/>
    <property type="match status" value="1"/>
</dbReference>
<name>A0A7G8TE48_9FIRM</name>
<sequence length="561" mass="59311">MINGIDLKNAIISGANNIIRYKTSVDELNIFPVPDGDTGTNMSMTMGSAAAELAKTTPSSVGEVAKIASGALLRGARGNSGVILSLLFRGFAKGVEGMEEVGGSDLATALGIGVEAAYKAVMKPTEGTILTVSRIACEAGKAAALDGDDPVAVWEAICRGAQEALAKTPELLPVLKRAGVVDAGGKGLCHIFDGMLSVFRDHTVISNETPEAEGDQPGRDRTLDSDFFRNAAAEFDEVIHFTYCTEFIIGRNSECAKDPQDLRTYLESMGDCVLVVDDDEIIKVHVHTEDPGNALEAGLAYGQLLTVKIDNMKEQHRKNAEENEAAKARSAAPEPAEPVEEVGFVAVAAGEGLQTLFSDLGCTQVVSGGQTMNPSTEELMAAVLATPAKTVIILPNNKNIILAAEQTIPLIQDRKVIVLPTRTIPQGLSALLAYNPDGSVEVNTVGMMEAASGVETGTVTFAARDSEFGGKRIREGDTLGLVNGKLSLIEKSKDVVHACSKLTRSMVGRGTSFITLIYGADVTEEMANDAYNRIKAKVSGDIEITLVNGGQPVYYFIVSVE</sequence>
<dbReference type="InterPro" id="IPR050270">
    <property type="entry name" value="DegV_domain_contain"/>
</dbReference>
<dbReference type="PROSITE" id="PS51480">
    <property type="entry name" value="DHAL"/>
    <property type="match status" value="1"/>
</dbReference>
<dbReference type="GO" id="GO:0006071">
    <property type="term" value="P:glycerol metabolic process"/>
    <property type="evidence" value="ECO:0007669"/>
    <property type="project" value="InterPro"/>
</dbReference>
<dbReference type="KEGG" id="cfem:HCR03_06540"/>
<dbReference type="Gene3D" id="1.25.40.340">
    <property type="match status" value="1"/>
</dbReference>
<dbReference type="Pfam" id="PF21645">
    <property type="entry name" value="FakA-like_M"/>
    <property type="match status" value="1"/>
</dbReference>
<evidence type="ECO:0000256" key="1">
    <source>
        <dbReference type="SAM" id="MobiDB-lite"/>
    </source>
</evidence>
<feature type="compositionally biased region" description="Basic and acidic residues" evidence="1">
    <location>
        <begin position="316"/>
        <end position="327"/>
    </location>
</feature>
<organism evidence="3 4">
    <name type="scientific">Caproicibacter fermentans</name>
    <dbReference type="NCBI Taxonomy" id="2576756"/>
    <lineage>
        <taxon>Bacteria</taxon>
        <taxon>Bacillati</taxon>
        <taxon>Bacillota</taxon>
        <taxon>Clostridia</taxon>
        <taxon>Eubacteriales</taxon>
        <taxon>Acutalibacteraceae</taxon>
        <taxon>Caproicibacter</taxon>
    </lineage>
</organism>
<dbReference type="GO" id="GO:0004371">
    <property type="term" value="F:glycerone kinase activity"/>
    <property type="evidence" value="ECO:0007669"/>
    <property type="project" value="InterPro"/>
</dbReference>
<feature type="region of interest" description="Disordered" evidence="1">
    <location>
        <begin position="316"/>
        <end position="335"/>
    </location>
</feature>
<dbReference type="InterPro" id="IPR048394">
    <property type="entry name" value="FakA-like_M"/>
</dbReference>
<evidence type="ECO:0000313" key="3">
    <source>
        <dbReference type="EMBL" id="QNK41889.1"/>
    </source>
</evidence>
<evidence type="ECO:0000313" key="4">
    <source>
        <dbReference type="Proteomes" id="UP000515909"/>
    </source>
</evidence>
<dbReference type="InterPro" id="IPR004007">
    <property type="entry name" value="DhaL_dom"/>
</dbReference>